<evidence type="ECO:0000313" key="4">
    <source>
        <dbReference type="EMBL" id="MFC4830040.1"/>
    </source>
</evidence>
<dbReference type="InterPro" id="IPR000182">
    <property type="entry name" value="GNAT_dom"/>
</dbReference>
<dbReference type="Gene3D" id="3.40.630.30">
    <property type="match status" value="1"/>
</dbReference>
<accession>A0ABV9R8J5</accession>
<keyword evidence="2 4" id="KW-0012">Acyltransferase</keyword>
<evidence type="ECO:0000256" key="2">
    <source>
        <dbReference type="ARBA" id="ARBA00023315"/>
    </source>
</evidence>
<dbReference type="CDD" id="cd04301">
    <property type="entry name" value="NAT_SF"/>
    <property type="match status" value="1"/>
</dbReference>
<evidence type="ECO:0000256" key="1">
    <source>
        <dbReference type="ARBA" id="ARBA00022679"/>
    </source>
</evidence>
<comment type="caution">
    <text evidence="4">The sequence shown here is derived from an EMBL/GenBank/DDBJ whole genome shotgun (WGS) entry which is preliminary data.</text>
</comment>
<dbReference type="PANTHER" id="PTHR43877">
    <property type="entry name" value="AMINOALKYLPHOSPHONATE N-ACETYLTRANSFERASE-RELATED-RELATED"/>
    <property type="match status" value="1"/>
</dbReference>
<dbReference type="GO" id="GO:0016746">
    <property type="term" value="F:acyltransferase activity"/>
    <property type="evidence" value="ECO:0007669"/>
    <property type="project" value="UniProtKB-KW"/>
</dbReference>
<dbReference type="Pfam" id="PF00583">
    <property type="entry name" value="Acetyltransf_1"/>
    <property type="match status" value="1"/>
</dbReference>
<organism evidence="4 5">
    <name type="scientific">Agromyces aurantiacus</name>
    <dbReference type="NCBI Taxonomy" id="165814"/>
    <lineage>
        <taxon>Bacteria</taxon>
        <taxon>Bacillati</taxon>
        <taxon>Actinomycetota</taxon>
        <taxon>Actinomycetes</taxon>
        <taxon>Micrococcales</taxon>
        <taxon>Microbacteriaceae</taxon>
        <taxon>Agromyces</taxon>
    </lineage>
</organism>
<name>A0ABV9R8J5_9MICO</name>
<reference evidence="5" key="1">
    <citation type="journal article" date="2019" name="Int. J. Syst. Evol. Microbiol.">
        <title>The Global Catalogue of Microorganisms (GCM) 10K type strain sequencing project: providing services to taxonomists for standard genome sequencing and annotation.</title>
        <authorList>
            <consortium name="The Broad Institute Genomics Platform"/>
            <consortium name="The Broad Institute Genome Sequencing Center for Infectious Disease"/>
            <person name="Wu L."/>
            <person name="Ma J."/>
        </authorList>
    </citation>
    <scope>NUCLEOTIDE SEQUENCE [LARGE SCALE GENOMIC DNA]</scope>
    <source>
        <strain evidence="5">CGMCC 1.12192</strain>
    </source>
</reference>
<evidence type="ECO:0000259" key="3">
    <source>
        <dbReference type="PROSITE" id="PS51186"/>
    </source>
</evidence>
<dbReference type="InterPro" id="IPR016181">
    <property type="entry name" value="Acyl_CoA_acyltransferase"/>
</dbReference>
<protein>
    <submittedName>
        <fullName evidence="4">GNAT family N-acetyltransferase</fullName>
        <ecNumber evidence="4">2.3.1.-</ecNumber>
    </submittedName>
</protein>
<dbReference type="EMBL" id="JBHSJC010000002">
    <property type="protein sequence ID" value="MFC4830040.1"/>
    <property type="molecule type" value="Genomic_DNA"/>
</dbReference>
<dbReference type="RefSeq" id="WP_204394914.1">
    <property type="nucleotide sequence ID" value="NZ_JAFBBW010000001.1"/>
</dbReference>
<feature type="domain" description="N-acetyltransferase" evidence="3">
    <location>
        <begin position="3"/>
        <end position="192"/>
    </location>
</feature>
<gene>
    <name evidence="4" type="ORF">ACFPER_14640</name>
</gene>
<dbReference type="SUPFAM" id="SSF55729">
    <property type="entry name" value="Acyl-CoA N-acyltransferases (Nat)"/>
    <property type="match status" value="2"/>
</dbReference>
<dbReference type="EC" id="2.3.1.-" evidence="4"/>
<keyword evidence="5" id="KW-1185">Reference proteome</keyword>
<dbReference type="InterPro" id="IPR050832">
    <property type="entry name" value="Bact_Acetyltransf"/>
</dbReference>
<evidence type="ECO:0000313" key="5">
    <source>
        <dbReference type="Proteomes" id="UP001595960"/>
    </source>
</evidence>
<sequence length="378" mass="40480">MAVDIRPIRVPERVEADDAGELLALAELSRRLDAEALGTSDLSRRPRELLRDLQQTEYTARTAIGAFDGDALVGVAEVQWELDADAGTAYVTTVGVDPARRRRGIGSRLLTAAEEAARRAGRATTVIWADQLIDERDVPGPRLHAPQGDASISADGPIPQFARTHGYELGQLYRISALDVLGRGDEFAFQLDAALDAASDGYRLVTWRNRAPDALVDSLARAHERMSVDPPSGAISFELEPWTAARVREAEGRAVDAGRVNLSVAAVGADGEVAGFTELSLLPESPAVEQWDTIVLGPHRGHRLGLRMKLANLVALAREDPSRDRVCTWNADENAHMLAINVALGFRPFALESAWERPSTGESSAAAGSAGIGATTGS</sequence>
<dbReference type="PROSITE" id="PS51186">
    <property type="entry name" value="GNAT"/>
    <property type="match status" value="1"/>
</dbReference>
<dbReference type="PANTHER" id="PTHR43877:SF1">
    <property type="entry name" value="ACETYLTRANSFERASE"/>
    <property type="match status" value="1"/>
</dbReference>
<keyword evidence="1 4" id="KW-0808">Transferase</keyword>
<dbReference type="Proteomes" id="UP001595960">
    <property type="component" value="Unassembled WGS sequence"/>
</dbReference>
<proteinExistence type="predicted"/>